<accession>A0ABM3LTM1</accession>
<dbReference type="GO" id="GO:0006508">
    <property type="term" value="P:proteolysis"/>
    <property type="evidence" value="ECO:0007669"/>
    <property type="project" value="UniProtKB-KW"/>
</dbReference>
<keyword evidence="2" id="KW-0378">Hydrolase</keyword>
<evidence type="ECO:0000259" key="4">
    <source>
        <dbReference type="PROSITE" id="PS50240"/>
    </source>
</evidence>
<keyword evidence="2 6" id="KW-0645">Protease</keyword>
<keyword evidence="2" id="KW-0720">Serine protease</keyword>
<name>A0ABM3LTM1_BICAN</name>
<dbReference type="PANTHER" id="PTHR24252:SF7">
    <property type="entry name" value="HYALIN"/>
    <property type="match status" value="1"/>
</dbReference>
<evidence type="ECO:0000256" key="2">
    <source>
        <dbReference type="RuleBase" id="RU363034"/>
    </source>
</evidence>
<dbReference type="SUPFAM" id="SSF50494">
    <property type="entry name" value="Trypsin-like serine proteases"/>
    <property type="match status" value="1"/>
</dbReference>
<dbReference type="PROSITE" id="PS50240">
    <property type="entry name" value="TRYPSIN_DOM"/>
    <property type="match status" value="1"/>
</dbReference>
<sequence length="383" mass="42561">MWLQRITALYFIIVTNVNTQTALPANNTSQLIRRERPWIWLGVSPKVTTAGPTTESEDNPCSPYNPQVPDFKAPGRRISESKCLEYIWERKNRREQSTRRHECFQYKLRQEGAAVPHFAIGGRNALPAEFPHMGALGWRAAVGTWVFKCGASLISSKFMLTAAHCSKASPLDTNLMNVVPEIVRLGDKNIIDTVSNGFSPIDANILRIIVHPEYKAPKKYFDIAIIELEEERQFSSNIQPACLWNQFDTSRLGTSATLTGWGVIETARRLTSPILQAAVVDVIDSEQCDSLLRSSCNRQWCGIQEHQICAGKLAGGVDACQGDSGGPLQMKISLPPSPEGPMHYVIGVTSFGIGCARPNLPGVYTRVSYFVDWIEGIVWPENK</sequence>
<gene>
    <name evidence="6" type="primary">LOC112044696</name>
</gene>
<protein>
    <submittedName>
        <fullName evidence="6">Serine protease Hayan</fullName>
    </submittedName>
</protein>
<dbReference type="Gene3D" id="2.40.10.10">
    <property type="entry name" value="Trypsin-like serine proteases"/>
    <property type="match status" value="2"/>
</dbReference>
<dbReference type="InterPro" id="IPR018114">
    <property type="entry name" value="TRYPSIN_HIS"/>
</dbReference>
<keyword evidence="5" id="KW-1185">Reference proteome</keyword>
<dbReference type="InterPro" id="IPR009003">
    <property type="entry name" value="Peptidase_S1_PA"/>
</dbReference>
<dbReference type="InterPro" id="IPR001314">
    <property type="entry name" value="Peptidase_S1A"/>
</dbReference>
<dbReference type="Proteomes" id="UP001652582">
    <property type="component" value="Chromosome 17"/>
</dbReference>
<dbReference type="PRINTS" id="PR00722">
    <property type="entry name" value="CHYMOTRYPSIN"/>
</dbReference>
<evidence type="ECO:0000313" key="5">
    <source>
        <dbReference type="Proteomes" id="UP001652582"/>
    </source>
</evidence>
<keyword evidence="3" id="KW-0732">Signal</keyword>
<dbReference type="PROSITE" id="PS00135">
    <property type="entry name" value="TRYPSIN_SER"/>
    <property type="match status" value="1"/>
</dbReference>
<feature type="chain" id="PRO_5045350393" evidence="3">
    <location>
        <begin position="20"/>
        <end position="383"/>
    </location>
</feature>
<dbReference type="GeneID" id="112044696"/>
<keyword evidence="1" id="KW-1015">Disulfide bond</keyword>
<dbReference type="PANTHER" id="PTHR24252">
    <property type="entry name" value="ACROSIN-RELATED"/>
    <property type="match status" value="1"/>
</dbReference>
<evidence type="ECO:0000313" key="6">
    <source>
        <dbReference type="RefSeq" id="XP_052742396.1"/>
    </source>
</evidence>
<feature type="domain" description="Peptidase S1" evidence="4">
    <location>
        <begin position="119"/>
        <end position="379"/>
    </location>
</feature>
<dbReference type="PROSITE" id="PS00134">
    <property type="entry name" value="TRYPSIN_HIS"/>
    <property type="match status" value="1"/>
</dbReference>
<organism evidence="5 6">
    <name type="scientific">Bicyclus anynana</name>
    <name type="common">Squinting bush brown butterfly</name>
    <dbReference type="NCBI Taxonomy" id="110368"/>
    <lineage>
        <taxon>Eukaryota</taxon>
        <taxon>Metazoa</taxon>
        <taxon>Ecdysozoa</taxon>
        <taxon>Arthropoda</taxon>
        <taxon>Hexapoda</taxon>
        <taxon>Insecta</taxon>
        <taxon>Pterygota</taxon>
        <taxon>Neoptera</taxon>
        <taxon>Endopterygota</taxon>
        <taxon>Lepidoptera</taxon>
        <taxon>Glossata</taxon>
        <taxon>Ditrysia</taxon>
        <taxon>Papilionoidea</taxon>
        <taxon>Nymphalidae</taxon>
        <taxon>Satyrinae</taxon>
        <taxon>Satyrini</taxon>
        <taxon>Mycalesina</taxon>
        <taxon>Bicyclus</taxon>
    </lineage>
</organism>
<reference evidence="6" key="1">
    <citation type="submission" date="2025-08" db="UniProtKB">
        <authorList>
            <consortium name="RefSeq"/>
        </authorList>
    </citation>
    <scope>IDENTIFICATION</scope>
</reference>
<dbReference type="InterPro" id="IPR033116">
    <property type="entry name" value="TRYPSIN_SER"/>
</dbReference>
<evidence type="ECO:0000256" key="1">
    <source>
        <dbReference type="ARBA" id="ARBA00023157"/>
    </source>
</evidence>
<proteinExistence type="predicted"/>
<evidence type="ECO:0000256" key="3">
    <source>
        <dbReference type="SAM" id="SignalP"/>
    </source>
</evidence>
<dbReference type="InterPro" id="IPR043504">
    <property type="entry name" value="Peptidase_S1_PA_chymotrypsin"/>
</dbReference>
<dbReference type="Pfam" id="PF00089">
    <property type="entry name" value="Trypsin"/>
    <property type="match status" value="1"/>
</dbReference>
<feature type="signal peptide" evidence="3">
    <location>
        <begin position="1"/>
        <end position="19"/>
    </location>
</feature>
<dbReference type="GO" id="GO:0008233">
    <property type="term" value="F:peptidase activity"/>
    <property type="evidence" value="ECO:0007669"/>
    <property type="project" value="UniProtKB-KW"/>
</dbReference>
<dbReference type="SMART" id="SM00020">
    <property type="entry name" value="Tryp_SPc"/>
    <property type="match status" value="1"/>
</dbReference>
<dbReference type="CDD" id="cd00190">
    <property type="entry name" value="Tryp_SPc"/>
    <property type="match status" value="1"/>
</dbReference>
<dbReference type="InterPro" id="IPR001254">
    <property type="entry name" value="Trypsin_dom"/>
</dbReference>
<dbReference type="RefSeq" id="XP_052742396.1">
    <property type="nucleotide sequence ID" value="XM_052886436.1"/>
</dbReference>